<evidence type="ECO:0000256" key="3">
    <source>
        <dbReference type="ARBA" id="ARBA00022898"/>
    </source>
</evidence>
<dbReference type="InterPro" id="IPR015424">
    <property type="entry name" value="PyrdxlP-dep_Trfase"/>
</dbReference>
<dbReference type="InterPro" id="IPR015421">
    <property type="entry name" value="PyrdxlP-dep_Trfase_major"/>
</dbReference>
<keyword evidence="3" id="KW-0663">Pyridoxal phosphate</keyword>
<dbReference type="InterPro" id="IPR050087">
    <property type="entry name" value="AON_synthase_class-II"/>
</dbReference>
<dbReference type="GO" id="GO:0030170">
    <property type="term" value="F:pyridoxal phosphate binding"/>
    <property type="evidence" value="ECO:0007669"/>
    <property type="project" value="InterPro"/>
</dbReference>
<evidence type="ECO:0000313" key="5">
    <source>
        <dbReference type="EMBL" id="RZB12559.1"/>
    </source>
</evidence>
<dbReference type="SUPFAM" id="SSF53383">
    <property type="entry name" value="PLP-dependent transferases"/>
    <property type="match status" value="1"/>
</dbReference>
<dbReference type="Pfam" id="PF00155">
    <property type="entry name" value="Aminotran_1_2"/>
    <property type="match status" value="1"/>
</dbReference>
<dbReference type="EMBL" id="QOHL01000015">
    <property type="protein sequence ID" value="RZB12559.1"/>
    <property type="molecule type" value="Genomic_DNA"/>
</dbReference>
<organism evidence="5 6">
    <name type="scientific">Ehrlichia minasensis</name>
    <dbReference type="NCBI Taxonomy" id="1242993"/>
    <lineage>
        <taxon>Bacteria</taxon>
        <taxon>Pseudomonadati</taxon>
        <taxon>Pseudomonadota</taxon>
        <taxon>Alphaproteobacteria</taxon>
        <taxon>Rickettsiales</taxon>
        <taxon>Anaplasmataceae</taxon>
        <taxon>Ehrlichia</taxon>
    </lineage>
</organism>
<evidence type="ECO:0000256" key="1">
    <source>
        <dbReference type="ARBA" id="ARBA00001933"/>
    </source>
</evidence>
<dbReference type="GO" id="GO:0009102">
    <property type="term" value="P:biotin biosynthetic process"/>
    <property type="evidence" value="ECO:0007669"/>
    <property type="project" value="TreeGrafter"/>
</dbReference>
<evidence type="ECO:0000256" key="2">
    <source>
        <dbReference type="ARBA" id="ARBA00022679"/>
    </source>
</evidence>
<dbReference type="Proteomes" id="UP000293377">
    <property type="component" value="Unassembled WGS sequence"/>
</dbReference>
<dbReference type="Gene3D" id="3.90.1150.10">
    <property type="entry name" value="Aspartate Aminotransferase, domain 1"/>
    <property type="match status" value="1"/>
</dbReference>
<gene>
    <name evidence="5" type="ORF">DRF75_03490</name>
</gene>
<dbReference type="Gene3D" id="3.40.640.10">
    <property type="entry name" value="Type I PLP-dependent aspartate aminotransferase-like (Major domain)"/>
    <property type="match status" value="1"/>
</dbReference>
<keyword evidence="6" id="KW-1185">Reference proteome</keyword>
<proteinExistence type="predicted"/>
<dbReference type="AlphaFoldDB" id="A0A4Q6I7I0"/>
<reference evidence="5 6" key="1">
    <citation type="submission" date="2018-06" db="EMBL/GenBank/DDBJ databases">
        <title>Complete Genome Sequence of Ehrlichia minasensis Isolated From Cattle.</title>
        <authorList>
            <person name="Aguiar D.M."/>
            <person name="Araujo J.P.A.Jr."/>
            <person name="Nakazato L."/>
            <person name="Bard E."/>
            <person name="Cabezas-Cruz A."/>
        </authorList>
    </citation>
    <scope>NUCLEOTIDE SEQUENCE [LARGE SCALE GENOMIC DNA]</scope>
    <source>
        <strain evidence="5 6">B11</strain>
    </source>
</reference>
<protein>
    <submittedName>
        <fullName evidence="5">8-amino-7-oxononanoate synthase</fullName>
    </submittedName>
</protein>
<dbReference type="STRING" id="1242993.ehr_00229"/>
<keyword evidence="2" id="KW-0808">Transferase</keyword>
<dbReference type="InterPro" id="IPR004839">
    <property type="entry name" value="Aminotransferase_I/II_large"/>
</dbReference>
<dbReference type="InterPro" id="IPR015422">
    <property type="entry name" value="PyrdxlP-dep_Trfase_small"/>
</dbReference>
<comment type="cofactor">
    <cofactor evidence="1">
        <name>pyridoxal 5'-phosphate</name>
        <dbReference type="ChEBI" id="CHEBI:597326"/>
    </cofactor>
</comment>
<accession>A0A4Q6I7I0</accession>
<evidence type="ECO:0000259" key="4">
    <source>
        <dbReference type="Pfam" id="PF00155"/>
    </source>
</evidence>
<dbReference type="GO" id="GO:0008710">
    <property type="term" value="F:8-amino-7-oxononanoate synthase activity"/>
    <property type="evidence" value="ECO:0007669"/>
    <property type="project" value="TreeGrafter"/>
</dbReference>
<feature type="domain" description="Aminotransferase class I/classII large" evidence="4">
    <location>
        <begin position="40"/>
        <end position="360"/>
    </location>
</feature>
<dbReference type="PANTHER" id="PTHR13693:SF100">
    <property type="entry name" value="8-AMINO-7-OXONONANOATE SYNTHASE"/>
    <property type="match status" value="1"/>
</dbReference>
<comment type="caution">
    <text evidence="5">The sequence shown here is derived from an EMBL/GenBank/DDBJ whole genome shotgun (WGS) entry which is preliminary data.</text>
</comment>
<evidence type="ECO:0000313" key="6">
    <source>
        <dbReference type="Proteomes" id="UP000293377"/>
    </source>
</evidence>
<name>A0A4Q6I7I0_9RICK</name>
<dbReference type="RefSeq" id="WP_129992655.1">
    <property type="nucleotide sequence ID" value="NZ_QOHL01000015.1"/>
</dbReference>
<dbReference type="PANTHER" id="PTHR13693">
    <property type="entry name" value="CLASS II AMINOTRANSFERASE/8-AMINO-7-OXONONANOATE SYNTHASE"/>
    <property type="match status" value="1"/>
</dbReference>
<sequence>MLDKVLNQELINLKKSNLYRELSTITKSESGCFVSQNEKNLVSFSCNDYLGLVGHPLLKEAAINAVNSYGVGAGASRMVTGNNVIYQCLEKKLAKIYNTEMALVFSSGYLANVGVIAALVGRHDMVISDKLVHSSIIDGIKLSGAKNYRFEHNDYKDCENILKEFRRLHKHCFIIIEQVYSMNGDIAPVDHLKRLAEKYKTWLITDCAHSFGLMHCASSDVYVGTLSKAAGVLGGYVCASEVVIKYIQNKARTFIYTTALPPMVIAAANAALDVISESVTDIPIKLAKFFCKNLNLAEPESHIVLLIMESIDKVLHAQQVLKEEGFLVVAIRPPTVPTPRLRFVFSVNHSLSDIEKLCYVIKQKKLI</sequence>